<keyword evidence="2" id="KW-1185">Reference proteome</keyword>
<accession>A0ABW5HL48</accession>
<name>A0ABW5HL48_9PSEU</name>
<gene>
    <name evidence="1" type="ORF">ACFSVL_40080</name>
</gene>
<protein>
    <submittedName>
        <fullName evidence="1">Uncharacterized protein</fullName>
    </submittedName>
</protein>
<dbReference type="RefSeq" id="WP_378312308.1">
    <property type="nucleotide sequence ID" value="NZ_JBHUKS010000033.1"/>
</dbReference>
<proteinExistence type="predicted"/>
<organism evidence="1 2">
    <name type="scientific">Amycolatopsis silviterrae</name>
    <dbReference type="NCBI Taxonomy" id="1656914"/>
    <lineage>
        <taxon>Bacteria</taxon>
        <taxon>Bacillati</taxon>
        <taxon>Actinomycetota</taxon>
        <taxon>Actinomycetes</taxon>
        <taxon>Pseudonocardiales</taxon>
        <taxon>Pseudonocardiaceae</taxon>
        <taxon>Amycolatopsis</taxon>
    </lineage>
</organism>
<sequence>MRDTAPRSSFAVARPASLGYRLRRTRGVSRDPGTAARTPEFVSFATDGFSSVLAVYPQELVAADRHASAAYGYAAWARRSAMDAGRDAAAAAQAETDAWRAAAELERQELEEWRKASGIPDKKPGETLTPEEQKKLVGAWIGKLCGSIEGKLACAAGKAGTGTDSMALQIVKACQNNPRCATIEQLDWLLEETFNRYLTGVTDGFNKAFDWGEVIGQIATGGRLVFPDYRVGINGEPTLDPPSPSGPSKMDDWIKQRLQAGVQFNKDNWSRYPINELYVGTQFPYKRLDSYVPNQEIVSRKFTQLAKVADQTGVGYVGEMRTKYGPGVLIPDTPYNRQYLDKYNLRDKGLQGKLILEIPVQEGAVPQAVLDAAAKGRPPVTIRDTNNKIYN</sequence>
<dbReference type="Proteomes" id="UP001597483">
    <property type="component" value="Unassembled WGS sequence"/>
</dbReference>
<evidence type="ECO:0000313" key="1">
    <source>
        <dbReference type="EMBL" id="MFD2473656.1"/>
    </source>
</evidence>
<dbReference type="EMBL" id="JBHUKS010000033">
    <property type="protein sequence ID" value="MFD2473656.1"/>
    <property type="molecule type" value="Genomic_DNA"/>
</dbReference>
<evidence type="ECO:0000313" key="2">
    <source>
        <dbReference type="Proteomes" id="UP001597483"/>
    </source>
</evidence>
<comment type="caution">
    <text evidence="1">The sequence shown here is derived from an EMBL/GenBank/DDBJ whole genome shotgun (WGS) entry which is preliminary data.</text>
</comment>
<reference evidence="2" key="1">
    <citation type="journal article" date="2019" name="Int. J. Syst. Evol. Microbiol.">
        <title>The Global Catalogue of Microorganisms (GCM) 10K type strain sequencing project: providing services to taxonomists for standard genome sequencing and annotation.</title>
        <authorList>
            <consortium name="The Broad Institute Genomics Platform"/>
            <consortium name="The Broad Institute Genome Sequencing Center for Infectious Disease"/>
            <person name="Wu L."/>
            <person name="Ma J."/>
        </authorList>
    </citation>
    <scope>NUCLEOTIDE SEQUENCE [LARGE SCALE GENOMIC DNA]</scope>
    <source>
        <strain evidence="2">CGMCC 4.7641</strain>
    </source>
</reference>